<accession>A0A8S0WC31</accession>
<dbReference type="Proteomes" id="UP000467700">
    <property type="component" value="Unassembled WGS sequence"/>
</dbReference>
<evidence type="ECO:0000313" key="2">
    <source>
        <dbReference type="EMBL" id="CAA7264600.1"/>
    </source>
</evidence>
<protein>
    <submittedName>
        <fullName evidence="2">Uncharacterized protein</fullName>
    </submittedName>
</protein>
<organism evidence="2 3">
    <name type="scientific">Cyclocybe aegerita</name>
    <name type="common">Black poplar mushroom</name>
    <name type="synonym">Agrocybe aegerita</name>
    <dbReference type="NCBI Taxonomy" id="1973307"/>
    <lineage>
        <taxon>Eukaryota</taxon>
        <taxon>Fungi</taxon>
        <taxon>Dikarya</taxon>
        <taxon>Basidiomycota</taxon>
        <taxon>Agaricomycotina</taxon>
        <taxon>Agaricomycetes</taxon>
        <taxon>Agaricomycetidae</taxon>
        <taxon>Agaricales</taxon>
        <taxon>Agaricineae</taxon>
        <taxon>Bolbitiaceae</taxon>
        <taxon>Cyclocybe</taxon>
    </lineage>
</organism>
<proteinExistence type="predicted"/>
<feature type="compositionally biased region" description="Pro residues" evidence="1">
    <location>
        <begin position="36"/>
        <end position="53"/>
    </location>
</feature>
<feature type="region of interest" description="Disordered" evidence="1">
    <location>
        <begin position="1"/>
        <end position="58"/>
    </location>
</feature>
<name>A0A8S0WC31_CYCAE</name>
<feature type="compositionally biased region" description="Pro residues" evidence="1">
    <location>
        <begin position="15"/>
        <end position="29"/>
    </location>
</feature>
<evidence type="ECO:0000313" key="3">
    <source>
        <dbReference type="Proteomes" id="UP000467700"/>
    </source>
</evidence>
<dbReference type="EMBL" id="CACVBS010000045">
    <property type="protein sequence ID" value="CAA7264600.1"/>
    <property type="molecule type" value="Genomic_DNA"/>
</dbReference>
<evidence type="ECO:0000256" key="1">
    <source>
        <dbReference type="SAM" id="MobiDB-lite"/>
    </source>
</evidence>
<sequence>MPPVPAALPTLPAKDTPPSPQAQPFPYVPPLSASLTPPPAAGPSSQPQPPLPQVPTQDSFDKSMPVTVMIWLENNVPCTEAMLYPCMDSRVRFSDFKVLLGQLGVEQTQDIEVFHAVQERWLPTAWNTPHAVSARGHILLVRIVGVEYLDKFEDHLPWVSSNFLVTPPPTVDRKGKKRAFP</sequence>
<gene>
    <name evidence="2" type="ORF">AAE3_LOCUS6731</name>
</gene>
<comment type="caution">
    <text evidence="2">The sequence shown here is derived from an EMBL/GenBank/DDBJ whole genome shotgun (WGS) entry which is preliminary data.</text>
</comment>
<keyword evidence="3" id="KW-1185">Reference proteome</keyword>
<dbReference type="AlphaFoldDB" id="A0A8S0WC31"/>
<reference evidence="2 3" key="1">
    <citation type="submission" date="2020-01" db="EMBL/GenBank/DDBJ databases">
        <authorList>
            <person name="Gupta K D."/>
        </authorList>
    </citation>
    <scope>NUCLEOTIDE SEQUENCE [LARGE SCALE GENOMIC DNA]</scope>
</reference>
<dbReference type="OrthoDB" id="3064066at2759"/>